<evidence type="ECO:0000313" key="3">
    <source>
        <dbReference type="Proteomes" id="UP001054945"/>
    </source>
</evidence>
<dbReference type="EMBL" id="BPLR01017573">
    <property type="protein sequence ID" value="GIY92671.1"/>
    <property type="molecule type" value="Genomic_DNA"/>
</dbReference>
<evidence type="ECO:0000256" key="1">
    <source>
        <dbReference type="SAM" id="Phobius"/>
    </source>
</evidence>
<dbReference type="Proteomes" id="UP001054945">
    <property type="component" value="Unassembled WGS sequence"/>
</dbReference>
<proteinExistence type="predicted"/>
<gene>
    <name evidence="2" type="ORF">CEXT_258781</name>
</gene>
<protein>
    <submittedName>
        <fullName evidence="2">Uncharacterized protein</fullName>
    </submittedName>
</protein>
<sequence>MESSYIIEIIEGSFAFCAIHPCFIYQKATRRRHDRKERYYPLPTTHLYYGLIRLMGDKAAYASINLKAPLKSSFNILMPNGRKISENIPHSNLIASINQAMHFLTLKGPFFFFAL</sequence>
<keyword evidence="1" id="KW-0472">Membrane</keyword>
<accession>A0AAV4XFD8</accession>
<reference evidence="2 3" key="1">
    <citation type="submission" date="2021-06" db="EMBL/GenBank/DDBJ databases">
        <title>Caerostris extrusa draft genome.</title>
        <authorList>
            <person name="Kono N."/>
            <person name="Arakawa K."/>
        </authorList>
    </citation>
    <scope>NUCLEOTIDE SEQUENCE [LARGE SCALE GENOMIC DNA]</scope>
</reference>
<evidence type="ECO:0000313" key="2">
    <source>
        <dbReference type="EMBL" id="GIY92671.1"/>
    </source>
</evidence>
<comment type="caution">
    <text evidence="2">The sequence shown here is derived from an EMBL/GenBank/DDBJ whole genome shotgun (WGS) entry which is preliminary data.</text>
</comment>
<organism evidence="2 3">
    <name type="scientific">Caerostris extrusa</name>
    <name type="common">Bark spider</name>
    <name type="synonym">Caerostris bankana</name>
    <dbReference type="NCBI Taxonomy" id="172846"/>
    <lineage>
        <taxon>Eukaryota</taxon>
        <taxon>Metazoa</taxon>
        <taxon>Ecdysozoa</taxon>
        <taxon>Arthropoda</taxon>
        <taxon>Chelicerata</taxon>
        <taxon>Arachnida</taxon>
        <taxon>Araneae</taxon>
        <taxon>Araneomorphae</taxon>
        <taxon>Entelegynae</taxon>
        <taxon>Araneoidea</taxon>
        <taxon>Araneidae</taxon>
        <taxon>Caerostris</taxon>
    </lineage>
</organism>
<keyword evidence="1" id="KW-1133">Transmembrane helix</keyword>
<feature type="transmembrane region" description="Helical" evidence="1">
    <location>
        <begin position="6"/>
        <end position="25"/>
    </location>
</feature>
<dbReference type="AlphaFoldDB" id="A0AAV4XFD8"/>
<keyword evidence="1" id="KW-0812">Transmembrane</keyword>
<keyword evidence="3" id="KW-1185">Reference proteome</keyword>
<name>A0AAV4XFD8_CAEEX</name>